<dbReference type="Proteomes" id="UP000829401">
    <property type="component" value="Chromosome"/>
</dbReference>
<proteinExistence type="predicted"/>
<sequence>MYDATTFYDIVSRFAKDFYVPDILTPSATCIFILESPHIQEVKHRVPAAGSSGATMSKHLLGQAFGATPIGLLLKQHNATPDQNPILDHIGLVNVCNVPLQKAAYKPLPSLSEFSESQLEAWFADMEYVRANNQRVGYRADRQNQIEHWLTENLREKLDKLRGKKITLIPCGRFAQKYTRLSDVHDVHWQTIEDVPHPSYNSWDRPRYQPQITAIRQALAAVSGYGTP</sequence>
<dbReference type="eggNOG" id="ENOG5032TUI">
    <property type="taxonomic scope" value="Bacteria"/>
</dbReference>
<accession>A0A9E7CRG2</accession>
<dbReference type="OrthoDB" id="5066079at2"/>
<dbReference type="AlphaFoldDB" id="T0CZV3"/>
<gene>
    <name evidence="1" type="ORF">K1I37_04840</name>
</gene>
<evidence type="ECO:0000313" key="1">
    <source>
        <dbReference type="EMBL" id="UNO49839.1"/>
    </source>
</evidence>
<reference evidence="2" key="1">
    <citation type="journal article" date="2022" name="G3 (Bethesda)">
        <title>Unveiling the complete genome sequence of Alicyclobacillus acidoterrestris DSM 3922T, a taint-producing strain.</title>
        <authorList>
            <person name="Leonardo I.C."/>
            <person name="Barreto Crespo M.T."/>
            <person name="Gaspar F.B."/>
        </authorList>
    </citation>
    <scope>NUCLEOTIDE SEQUENCE [LARGE SCALE GENOMIC DNA]</scope>
    <source>
        <strain evidence="2">DSM 3922</strain>
    </source>
</reference>
<organism evidence="1 2">
    <name type="scientific">Alicyclobacillus acidoterrestris (strain ATCC 49025 / DSM 3922 / CIP 106132 / NCIMB 13137 / GD3B)</name>
    <dbReference type="NCBI Taxonomy" id="1356854"/>
    <lineage>
        <taxon>Bacteria</taxon>
        <taxon>Bacillati</taxon>
        <taxon>Bacillota</taxon>
        <taxon>Bacilli</taxon>
        <taxon>Bacillales</taxon>
        <taxon>Alicyclobacillaceae</taxon>
        <taxon>Alicyclobacillus</taxon>
    </lineage>
</organism>
<accession>T0CZV3</accession>
<dbReference type="RefSeq" id="WP_021297904.1">
    <property type="nucleotide sequence ID" value="NZ_AURB01000164.1"/>
</dbReference>
<evidence type="ECO:0000313" key="2">
    <source>
        <dbReference type="Proteomes" id="UP000829401"/>
    </source>
</evidence>
<name>T0CZV3_ALIAG</name>
<dbReference type="EMBL" id="CP080467">
    <property type="protein sequence ID" value="UNO49839.1"/>
    <property type="molecule type" value="Genomic_DNA"/>
</dbReference>
<protein>
    <submittedName>
        <fullName evidence="1">Uncharacterized protein</fullName>
    </submittedName>
</protein>
<keyword evidence="2" id="KW-1185">Reference proteome</keyword>
<dbReference type="KEGG" id="aaco:K1I37_04840"/>